<dbReference type="STRING" id="5762.D2VVU0"/>
<dbReference type="InParanoid" id="D2VVU0"/>
<evidence type="ECO:0000256" key="6">
    <source>
        <dbReference type="ARBA" id="ARBA00038411"/>
    </source>
</evidence>
<evidence type="ECO:0000256" key="2">
    <source>
        <dbReference type="ARBA" id="ARBA00022490"/>
    </source>
</evidence>
<dbReference type="AlphaFoldDB" id="D2VVU0"/>
<protein>
    <recommendedName>
        <fullName evidence="7">B9 domain-containing protein 1</fullName>
    </recommendedName>
</protein>
<dbReference type="Pfam" id="PF07162">
    <property type="entry name" value="B9-C2"/>
    <property type="match status" value="1"/>
</dbReference>
<dbReference type="KEGG" id="ngr:NAEGRDRAFT_52666"/>
<organism evidence="9">
    <name type="scientific">Naegleria gruberi</name>
    <name type="common">Amoeba</name>
    <dbReference type="NCBI Taxonomy" id="5762"/>
    <lineage>
        <taxon>Eukaryota</taxon>
        <taxon>Discoba</taxon>
        <taxon>Heterolobosea</taxon>
        <taxon>Tetramitia</taxon>
        <taxon>Eutetramitia</taxon>
        <taxon>Vahlkampfiidae</taxon>
        <taxon>Naegleria</taxon>
    </lineage>
</organism>
<dbReference type="InterPro" id="IPR010796">
    <property type="entry name" value="C2_B9-type_dom"/>
</dbReference>
<dbReference type="eggNOG" id="KOG4027">
    <property type="taxonomic scope" value="Eukaryota"/>
</dbReference>
<evidence type="ECO:0000313" key="8">
    <source>
        <dbReference type="EMBL" id="EFC39164.1"/>
    </source>
</evidence>
<evidence type="ECO:0000256" key="5">
    <source>
        <dbReference type="ARBA" id="ARBA00023273"/>
    </source>
</evidence>
<evidence type="ECO:0000313" key="9">
    <source>
        <dbReference type="Proteomes" id="UP000006671"/>
    </source>
</evidence>
<dbReference type="PROSITE" id="PS51381">
    <property type="entry name" value="C2_B9"/>
    <property type="match status" value="1"/>
</dbReference>
<sequence length="257" mass="28367">MLGRPNKQPIISENIEAANNIIETSASSILSTSVNNLDPMNSINLNTTNITLNNTTMNNNYTSVQNNNATSSFYVIVNGVISHAEFPGNMNISCSFQFVYGQDWEIARTTGEGVSLESGVTQVAMRPRGFNSKYIWNFPLEICFRSTNPYGWPKLCLVVQEGTGKQKIIGYGWCQVPIGAGKHSLKVKLFKPQSTSLIQKWIGSVKGVAPEYFDSTMVCKGEGREVTRTESVGGEVTIELNIMHKGMTQFGFEPFVQ</sequence>
<dbReference type="EMBL" id="GG738902">
    <property type="protein sequence ID" value="EFC39164.1"/>
    <property type="molecule type" value="Genomic_DNA"/>
</dbReference>
<comment type="subcellular location">
    <subcellularLocation>
        <location evidence="1">Cytoplasm</location>
        <location evidence="1">Cytoskeleton</location>
        <location evidence="1">Cilium basal body</location>
    </subcellularLocation>
</comment>
<dbReference type="PANTHER" id="PTHR12968:SF1">
    <property type="entry name" value="B9 DOMAIN-CONTAINING PROTEIN 1"/>
    <property type="match status" value="1"/>
</dbReference>
<proteinExistence type="inferred from homology"/>
<dbReference type="OrthoDB" id="431939at2759"/>
<dbReference type="GO" id="GO:0036038">
    <property type="term" value="C:MKS complex"/>
    <property type="evidence" value="ECO:0007669"/>
    <property type="project" value="TreeGrafter"/>
</dbReference>
<keyword evidence="4" id="KW-0206">Cytoskeleton</keyword>
<comment type="similarity">
    <text evidence="6">Belongs to the B9D family.</text>
</comment>
<name>D2VVU0_NAEGR</name>
<keyword evidence="2" id="KW-0963">Cytoplasm</keyword>
<dbReference type="GeneID" id="8858136"/>
<evidence type="ECO:0000256" key="1">
    <source>
        <dbReference type="ARBA" id="ARBA00004120"/>
    </source>
</evidence>
<dbReference type="OMA" id="NMPIEVT"/>
<accession>D2VVU0</accession>
<dbReference type="GO" id="GO:0060271">
    <property type="term" value="P:cilium assembly"/>
    <property type="evidence" value="ECO:0007669"/>
    <property type="project" value="TreeGrafter"/>
</dbReference>
<evidence type="ECO:0000256" key="7">
    <source>
        <dbReference type="ARBA" id="ARBA00039274"/>
    </source>
</evidence>
<reference evidence="8 9" key="1">
    <citation type="journal article" date="2010" name="Cell">
        <title>The genome of Naegleria gruberi illuminates early eukaryotic versatility.</title>
        <authorList>
            <person name="Fritz-Laylin L.K."/>
            <person name="Prochnik S.E."/>
            <person name="Ginger M.L."/>
            <person name="Dacks J.B."/>
            <person name="Carpenter M.L."/>
            <person name="Field M.C."/>
            <person name="Kuo A."/>
            <person name="Paredez A."/>
            <person name="Chapman J."/>
            <person name="Pham J."/>
            <person name="Shu S."/>
            <person name="Neupane R."/>
            <person name="Cipriano M."/>
            <person name="Mancuso J."/>
            <person name="Tu H."/>
            <person name="Salamov A."/>
            <person name="Lindquist E."/>
            <person name="Shapiro H."/>
            <person name="Lucas S."/>
            <person name="Grigoriev I.V."/>
            <person name="Cande W.Z."/>
            <person name="Fulton C."/>
            <person name="Rokhsar D.S."/>
            <person name="Dawson S.C."/>
        </authorList>
    </citation>
    <scope>NUCLEOTIDE SEQUENCE [LARGE SCALE GENOMIC DNA]</scope>
    <source>
        <strain evidence="8 9">NEG-M</strain>
    </source>
</reference>
<keyword evidence="5" id="KW-0966">Cell projection</keyword>
<evidence type="ECO:0000256" key="3">
    <source>
        <dbReference type="ARBA" id="ARBA00022794"/>
    </source>
</evidence>
<gene>
    <name evidence="8" type="ORF">NAEGRDRAFT_52666</name>
</gene>
<dbReference type="PANTHER" id="PTHR12968">
    <property type="entry name" value="B9 DOMAIN-CONTAINING"/>
    <property type="match status" value="1"/>
</dbReference>
<keyword evidence="3" id="KW-0970">Cilium biogenesis/degradation</keyword>
<dbReference type="RefSeq" id="XP_002671908.1">
    <property type="nucleotide sequence ID" value="XM_002671862.1"/>
</dbReference>
<evidence type="ECO:0000256" key="4">
    <source>
        <dbReference type="ARBA" id="ARBA00023212"/>
    </source>
</evidence>
<dbReference type="VEuPathDB" id="AmoebaDB:NAEGRDRAFT_52666"/>
<keyword evidence="9" id="KW-1185">Reference proteome</keyword>
<dbReference type="Proteomes" id="UP000006671">
    <property type="component" value="Unassembled WGS sequence"/>
</dbReference>